<proteinExistence type="predicted"/>
<feature type="compositionally biased region" description="Low complexity" evidence="1">
    <location>
        <begin position="11"/>
        <end position="37"/>
    </location>
</feature>
<name>A0A2A2K5R2_9BILA</name>
<protein>
    <submittedName>
        <fullName evidence="2">Uncharacterized protein</fullName>
    </submittedName>
</protein>
<evidence type="ECO:0000313" key="2">
    <source>
        <dbReference type="EMBL" id="PAV69245.1"/>
    </source>
</evidence>
<gene>
    <name evidence="2" type="ORF">WR25_19265</name>
</gene>
<feature type="compositionally biased region" description="Polar residues" evidence="1">
    <location>
        <begin position="498"/>
        <end position="518"/>
    </location>
</feature>
<dbReference type="Proteomes" id="UP000218231">
    <property type="component" value="Unassembled WGS sequence"/>
</dbReference>
<dbReference type="EMBL" id="LIAE01009568">
    <property type="protein sequence ID" value="PAV69245.1"/>
    <property type="molecule type" value="Genomic_DNA"/>
</dbReference>
<feature type="region of interest" description="Disordered" evidence="1">
    <location>
        <begin position="1"/>
        <end position="44"/>
    </location>
</feature>
<feature type="compositionally biased region" description="Low complexity" evidence="1">
    <location>
        <begin position="482"/>
        <end position="493"/>
    </location>
</feature>
<evidence type="ECO:0000256" key="1">
    <source>
        <dbReference type="SAM" id="MobiDB-lite"/>
    </source>
</evidence>
<feature type="region of interest" description="Disordered" evidence="1">
    <location>
        <begin position="454"/>
        <end position="518"/>
    </location>
</feature>
<organism evidence="2 3">
    <name type="scientific">Diploscapter pachys</name>
    <dbReference type="NCBI Taxonomy" id="2018661"/>
    <lineage>
        <taxon>Eukaryota</taxon>
        <taxon>Metazoa</taxon>
        <taxon>Ecdysozoa</taxon>
        <taxon>Nematoda</taxon>
        <taxon>Chromadorea</taxon>
        <taxon>Rhabditida</taxon>
        <taxon>Rhabditina</taxon>
        <taxon>Rhabditomorpha</taxon>
        <taxon>Rhabditoidea</taxon>
        <taxon>Rhabditidae</taxon>
        <taxon>Diploscapter</taxon>
    </lineage>
</organism>
<evidence type="ECO:0000313" key="3">
    <source>
        <dbReference type="Proteomes" id="UP000218231"/>
    </source>
</evidence>
<comment type="caution">
    <text evidence="2">The sequence shown here is derived from an EMBL/GenBank/DDBJ whole genome shotgun (WGS) entry which is preliminary data.</text>
</comment>
<sequence length="518" mass="59027">MKIISVTLMDSEQNTSSSSRRQRQSSPSHSSSTSSNPIDQVPEFRERLSLPQQRLFDLAWANRDMNIRQKLESLDLMVPQLNEELKKEYLDWRYTLDKDTLPVFIQNEDEEMRAILTLTYQRSNNLDEVTKRIARLRNALSSEKSFIDWAKEAEHADQLPVEMQKRPIRNLTFDYVHRKEGEDQNASHCFTVDLIDSPYTKVFCDLCNSDNQDVGMKKLTKGFVGTTLISSAGLYQIQIESKRLPEKIEILENSLKKLSEMTLSDDDIDVLVHIENPIMCISMIACYKEDWEKIRQAIDPEDTKLYAKVGQINKGAKYLLISANHSEFRNIEITSTHDNIHTMLRTRHPVRSGKLSSVGPGDSMHLLAVIALSACLVGTFAYPSSPSGGMTNPKPVDKNQLEAEIKEGEDKLKKMEEMVKMAKQNKAFMPDPEKVYETIGMIKKQLAEAKKALKQLEKDEKKQEKEDKKKEKKDKKNQRPASSSSGESNEQSSPRPDPNQSASPSTPDNRQSTDQPQS</sequence>
<keyword evidence="3" id="KW-1185">Reference proteome</keyword>
<dbReference type="AlphaFoldDB" id="A0A2A2K5R2"/>
<reference evidence="2 3" key="1">
    <citation type="journal article" date="2017" name="Curr. Biol.">
        <title>Genome architecture and evolution of a unichromosomal asexual nematode.</title>
        <authorList>
            <person name="Fradin H."/>
            <person name="Zegar C."/>
            <person name="Gutwein M."/>
            <person name="Lucas J."/>
            <person name="Kovtun M."/>
            <person name="Corcoran D."/>
            <person name="Baugh L.R."/>
            <person name="Kiontke K."/>
            <person name="Gunsalus K."/>
            <person name="Fitch D.H."/>
            <person name="Piano F."/>
        </authorList>
    </citation>
    <scope>NUCLEOTIDE SEQUENCE [LARGE SCALE GENOMIC DNA]</scope>
    <source>
        <strain evidence="2">PF1309</strain>
    </source>
</reference>
<accession>A0A2A2K5R2</accession>
<feature type="compositionally biased region" description="Basic and acidic residues" evidence="1">
    <location>
        <begin position="454"/>
        <end position="469"/>
    </location>
</feature>